<dbReference type="AlphaFoldDB" id="A0AAD0QIQ1"/>
<evidence type="ECO:0000313" key="3">
    <source>
        <dbReference type="Proteomes" id="UP000254504"/>
    </source>
</evidence>
<evidence type="ECO:0000313" key="4">
    <source>
        <dbReference type="Proteomes" id="UP000289132"/>
    </source>
</evidence>
<dbReference type="KEGG" id="atp:ATR_0714"/>
<name>A0AAD0QIQ1_9BACT</name>
<sequence>MAKRKIEPVKIDDLNVTIETRELTENKSSGEKGRPTKFTKKLNTPVNVYLSEGQLKAIDDKLKEIGFSVRQDYFRKLLRADIPNFDEL</sequence>
<dbReference type="EMBL" id="CP031367">
    <property type="protein sequence ID" value="AXK48583.1"/>
    <property type="molecule type" value="Genomic_DNA"/>
</dbReference>
<dbReference type="Proteomes" id="UP000289132">
    <property type="component" value="Unassembled WGS sequence"/>
</dbReference>
<proteinExistence type="predicted"/>
<dbReference type="EMBL" id="PDKD01000010">
    <property type="protein sequence ID" value="RXJ91083.1"/>
    <property type="molecule type" value="Genomic_DNA"/>
</dbReference>
<dbReference type="RefSeq" id="WP_115428113.1">
    <property type="nucleotide sequence ID" value="NZ_CP031367.1"/>
</dbReference>
<reference evidence="2 4" key="1">
    <citation type="submission" date="2017-10" db="EMBL/GenBank/DDBJ databases">
        <title>Genomics of the genus Arcobacter.</title>
        <authorList>
            <person name="Perez-Cataluna A."/>
            <person name="Figueras M.J."/>
        </authorList>
    </citation>
    <scope>NUCLEOTIDE SEQUENCE [LARGE SCALE GENOMIC DNA]</scope>
    <source>
        <strain evidence="2 4">LMG 25534</strain>
    </source>
</reference>
<keyword evidence="4" id="KW-1185">Reference proteome</keyword>
<dbReference type="Proteomes" id="UP000254504">
    <property type="component" value="Chromosome"/>
</dbReference>
<reference evidence="1 3" key="2">
    <citation type="submission" date="2018-07" db="EMBL/GenBank/DDBJ databases">
        <title>Complete genome of the Arcobacter trophiarum type strain LMG 25534.</title>
        <authorList>
            <person name="Miller W.G."/>
            <person name="Yee E."/>
        </authorList>
    </citation>
    <scope>NUCLEOTIDE SEQUENCE [LARGE SCALE GENOMIC DNA]</scope>
    <source>
        <strain evidence="1 3">LMG 25534</strain>
    </source>
</reference>
<accession>A0AAD0QIQ1</accession>
<evidence type="ECO:0000313" key="2">
    <source>
        <dbReference type="EMBL" id="RXJ91083.1"/>
    </source>
</evidence>
<evidence type="ECO:0000313" key="1">
    <source>
        <dbReference type="EMBL" id="AXK48583.1"/>
    </source>
</evidence>
<protein>
    <submittedName>
        <fullName evidence="1">Uncharacterized protein</fullName>
    </submittedName>
</protein>
<gene>
    <name evidence="1" type="ORF">ATR_0714</name>
    <name evidence="2" type="ORF">CRU87_06755</name>
</gene>
<organism evidence="1 3">
    <name type="scientific">Aliarcobacter trophiarum LMG 25534</name>
    <dbReference type="NCBI Taxonomy" id="1032241"/>
    <lineage>
        <taxon>Bacteria</taxon>
        <taxon>Pseudomonadati</taxon>
        <taxon>Campylobacterota</taxon>
        <taxon>Epsilonproteobacteria</taxon>
        <taxon>Campylobacterales</taxon>
        <taxon>Arcobacteraceae</taxon>
        <taxon>Aliarcobacter</taxon>
    </lineage>
</organism>